<organism evidence="2 3">
    <name type="scientific">Stylosanthes scabra</name>
    <dbReference type="NCBI Taxonomy" id="79078"/>
    <lineage>
        <taxon>Eukaryota</taxon>
        <taxon>Viridiplantae</taxon>
        <taxon>Streptophyta</taxon>
        <taxon>Embryophyta</taxon>
        <taxon>Tracheophyta</taxon>
        <taxon>Spermatophyta</taxon>
        <taxon>Magnoliopsida</taxon>
        <taxon>eudicotyledons</taxon>
        <taxon>Gunneridae</taxon>
        <taxon>Pentapetalae</taxon>
        <taxon>rosids</taxon>
        <taxon>fabids</taxon>
        <taxon>Fabales</taxon>
        <taxon>Fabaceae</taxon>
        <taxon>Papilionoideae</taxon>
        <taxon>50 kb inversion clade</taxon>
        <taxon>dalbergioids sensu lato</taxon>
        <taxon>Dalbergieae</taxon>
        <taxon>Pterocarpus clade</taxon>
        <taxon>Stylosanthes</taxon>
    </lineage>
</organism>
<keyword evidence="3" id="KW-1185">Reference proteome</keyword>
<evidence type="ECO:0000313" key="2">
    <source>
        <dbReference type="EMBL" id="MED6178119.1"/>
    </source>
</evidence>
<comment type="caution">
    <text evidence="2">The sequence shown here is derived from an EMBL/GenBank/DDBJ whole genome shotgun (WGS) entry which is preliminary data.</text>
</comment>
<feature type="non-terminal residue" evidence="2">
    <location>
        <position position="1"/>
    </location>
</feature>
<reference evidence="2 3" key="1">
    <citation type="journal article" date="2023" name="Plants (Basel)">
        <title>Bridging the Gap: Combining Genomics and Transcriptomics Approaches to Understand Stylosanthes scabra, an Orphan Legume from the Brazilian Caatinga.</title>
        <authorList>
            <person name="Ferreira-Neto J.R.C."/>
            <person name="da Silva M.D."/>
            <person name="Binneck E."/>
            <person name="de Melo N.F."/>
            <person name="da Silva R.H."/>
            <person name="de Melo A.L.T.M."/>
            <person name="Pandolfi V."/>
            <person name="Bustamante F.O."/>
            <person name="Brasileiro-Vidal A.C."/>
            <person name="Benko-Iseppon A.M."/>
        </authorList>
    </citation>
    <scope>NUCLEOTIDE SEQUENCE [LARGE SCALE GENOMIC DNA]</scope>
    <source>
        <tissue evidence="2">Leaves</tissue>
    </source>
</reference>
<evidence type="ECO:0000313" key="3">
    <source>
        <dbReference type="Proteomes" id="UP001341840"/>
    </source>
</evidence>
<dbReference type="Proteomes" id="UP001341840">
    <property type="component" value="Unassembled WGS sequence"/>
</dbReference>
<sequence length="140" mass="15661">LVERENAAARRSRRRQPPQLAPPSVIARSIVHVAARNSLHGRSSLHRPCLSQPPPITFDVVEPVAEATVPPSYSQPQPPCIRRSLFPLLELTPFSLSQIPPLPSQRRLPRFTFELCLPAIAICSRRLCLSSGRLVLYCNR</sequence>
<accession>A0ABU6VY56</accession>
<name>A0ABU6VY56_9FABA</name>
<feature type="region of interest" description="Disordered" evidence="1">
    <location>
        <begin position="1"/>
        <end position="21"/>
    </location>
</feature>
<dbReference type="EMBL" id="JASCZI010154675">
    <property type="protein sequence ID" value="MED6178119.1"/>
    <property type="molecule type" value="Genomic_DNA"/>
</dbReference>
<protein>
    <submittedName>
        <fullName evidence="2">Uncharacterized protein</fullName>
    </submittedName>
</protein>
<evidence type="ECO:0000256" key="1">
    <source>
        <dbReference type="SAM" id="MobiDB-lite"/>
    </source>
</evidence>
<proteinExistence type="predicted"/>
<gene>
    <name evidence="2" type="ORF">PIB30_104587</name>
</gene>